<proteinExistence type="predicted"/>
<name>A0ABP0SPB0_9DINO</name>
<sequence>MDADKAASLQSTLRQARFAEGEAEREPAGWPSAAKAPGPRFRKLSTGATELPDDDEEREELSPAATDSDEDECPTQPPSRGHPDVGANGLRFEPQKVVPTPGSQSHGTGRCKPCLWFWKPQGCQKGNRCSYCHLCPPNEFTVRKKLTRRSSRKETTALDMIVRPPPGLEETVPELSIGQVLHLSGRCRPCGAFFRGKCTRGEECFHCHLCLSDEARRTQAREELEGPTISSLAWIYPTGGMERSTRGWNG</sequence>
<organism evidence="2 3">
    <name type="scientific">Durusdinium trenchii</name>
    <dbReference type="NCBI Taxonomy" id="1381693"/>
    <lineage>
        <taxon>Eukaryota</taxon>
        <taxon>Sar</taxon>
        <taxon>Alveolata</taxon>
        <taxon>Dinophyceae</taxon>
        <taxon>Suessiales</taxon>
        <taxon>Symbiodiniaceae</taxon>
        <taxon>Durusdinium</taxon>
    </lineage>
</organism>
<dbReference type="Proteomes" id="UP001642484">
    <property type="component" value="Unassembled WGS sequence"/>
</dbReference>
<gene>
    <name evidence="2" type="ORF">CCMP2556_LOCUS52830</name>
</gene>
<comment type="caution">
    <text evidence="2">The sequence shown here is derived from an EMBL/GenBank/DDBJ whole genome shotgun (WGS) entry which is preliminary data.</text>
</comment>
<evidence type="ECO:0000313" key="3">
    <source>
        <dbReference type="Proteomes" id="UP001642484"/>
    </source>
</evidence>
<evidence type="ECO:0000313" key="2">
    <source>
        <dbReference type="EMBL" id="CAK9114236.1"/>
    </source>
</evidence>
<protein>
    <recommendedName>
        <fullName evidence="4">C3H1-type domain-containing protein</fullName>
    </recommendedName>
</protein>
<feature type="compositionally biased region" description="Basic and acidic residues" evidence="1">
    <location>
        <begin position="17"/>
        <end position="27"/>
    </location>
</feature>
<accession>A0ABP0SPB0</accession>
<evidence type="ECO:0000256" key="1">
    <source>
        <dbReference type="SAM" id="MobiDB-lite"/>
    </source>
</evidence>
<evidence type="ECO:0008006" key="4">
    <source>
        <dbReference type="Google" id="ProtNLM"/>
    </source>
</evidence>
<feature type="region of interest" description="Disordered" evidence="1">
    <location>
        <begin position="1"/>
        <end position="107"/>
    </location>
</feature>
<dbReference type="EMBL" id="CAXAMN010027972">
    <property type="protein sequence ID" value="CAK9114236.1"/>
    <property type="molecule type" value="Genomic_DNA"/>
</dbReference>
<reference evidence="2 3" key="1">
    <citation type="submission" date="2024-02" db="EMBL/GenBank/DDBJ databases">
        <authorList>
            <person name="Chen Y."/>
            <person name="Shah S."/>
            <person name="Dougan E. K."/>
            <person name="Thang M."/>
            <person name="Chan C."/>
        </authorList>
    </citation>
    <scope>NUCLEOTIDE SEQUENCE [LARGE SCALE GENOMIC DNA]</scope>
</reference>
<keyword evidence="3" id="KW-1185">Reference proteome</keyword>